<keyword evidence="3 9" id="KW-0547">Nucleotide-binding</keyword>
<evidence type="ECO:0000256" key="2">
    <source>
        <dbReference type="ARBA" id="ARBA00021982"/>
    </source>
</evidence>
<organism evidence="12 13">
    <name type="scientific">Francisella tularensis subsp. tularensis str. SCHU S4 substr. FSC237</name>
    <dbReference type="NCBI Taxonomy" id="1341660"/>
    <lineage>
        <taxon>Bacteria</taxon>
        <taxon>Pseudomonadati</taxon>
        <taxon>Pseudomonadota</taxon>
        <taxon>Gammaproteobacteria</taxon>
        <taxon>Thiotrichales</taxon>
        <taxon>Francisellaceae</taxon>
        <taxon>Francisella</taxon>
    </lineage>
</organism>
<dbReference type="InterPro" id="IPR016151">
    <property type="entry name" value="DNA_mismatch_repair_MutS_N"/>
</dbReference>
<evidence type="ECO:0000256" key="7">
    <source>
        <dbReference type="ARBA" id="ARBA00023204"/>
    </source>
</evidence>
<dbReference type="Pfam" id="PF05188">
    <property type="entry name" value="MutS_II"/>
    <property type="match status" value="1"/>
</dbReference>
<dbReference type="PROSITE" id="PS00486">
    <property type="entry name" value="DNA_MISMATCH_REPAIR_2"/>
    <property type="match status" value="1"/>
</dbReference>
<dbReference type="PANTHER" id="PTHR11361">
    <property type="entry name" value="DNA MISMATCH REPAIR PROTEIN MUTS FAMILY MEMBER"/>
    <property type="match status" value="1"/>
</dbReference>
<keyword evidence="6 9" id="KW-0238">DNA-binding</keyword>
<dbReference type="InterPro" id="IPR007860">
    <property type="entry name" value="DNA_mmatch_repair_MutS_con_dom"/>
</dbReference>
<comment type="similarity">
    <text evidence="1 9 10">Belongs to the DNA mismatch repair MutS family.</text>
</comment>
<evidence type="ECO:0000313" key="12">
    <source>
        <dbReference type="EMBL" id="EZK38980.1"/>
    </source>
</evidence>
<dbReference type="SMART" id="SM00533">
    <property type="entry name" value="MUTSd"/>
    <property type="match status" value="1"/>
</dbReference>
<comment type="function">
    <text evidence="8 9">This protein is involved in the repair of mismatches in DNA. It is possible that it carries out the mismatch recognition step. This protein has a weak ATPase activity.</text>
</comment>
<dbReference type="InterPro" id="IPR005748">
    <property type="entry name" value="DNA_mismatch_repair_MutS"/>
</dbReference>
<feature type="binding site" evidence="9">
    <location>
        <begin position="621"/>
        <end position="628"/>
    </location>
    <ligand>
        <name>ATP</name>
        <dbReference type="ChEBI" id="CHEBI:30616"/>
    </ligand>
</feature>
<evidence type="ECO:0000256" key="8">
    <source>
        <dbReference type="ARBA" id="ARBA00024647"/>
    </source>
</evidence>
<dbReference type="SMR" id="A0AAD3AUM1"/>
<dbReference type="InterPro" id="IPR045076">
    <property type="entry name" value="MutS"/>
</dbReference>
<dbReference type="SMART" id="SM00534">
    <property type="entry name" value="MUTSac"/>
    <property type="match status" value="1"/>
</dbReference>
<gene>
    <name evidence="9" type="primary">mutS</name>
    <name evidence="12" type="ORF">P250_03767</name>
</gene>
<dbReference type="HAMAP" id="MF_00096">
    <property type="entry name" value="MutS"/>
    <property type="match status" value="1"/>
</dbReference>
<dbReference type="Gene3D" id="3.40.50.300">
    <property type="entry name" value="P-loop containing nucleotide triphosphate hydrolases"/>
    <property type="match status" value="1"/>
</dbReference>
<evidence type="ECO:0000256" key="3">
    <source>
        <dbReference type="ARBA" id="ARBA00022741"/>
    </source>
</evidence>
<evidence type="ECO:0000256" key="9">
    <source>
        <dbReference type="HAMAP-Rule" id="MF_00096"/>
    </source>
</evidence>
<dbReference type="PIRSF" id="PIRSF037677">
    <property type="entry name" value="DNA_mis_repair_Msh6"/>
    <property type="match status" value="1"/>
</dbReference>
<dbReference type="Pfam" id="PF05192">
    <property type="entry name" value="MutS_III"/>
    <property type="match status" value="1"/>
</dbReference>
<dbReference type="GO" id="GO:0140664">
    <property type="term" value="F:ATP-dependent DNA damage sensor activity"/>
    <property type="evidence" value="ECO:0007669"/>
    <property type="project" value="InterPro"/>
</dbReference>
<dbReference type="SUPFAM" id="SSF52540">
    <property type="entry name" value="P-loop containing nucleoside triphosphate hydrolases"/>
    <property type="match status" value="1"/>
</dbReference>
<dbReference type="GO" id="GO:0005829">
    <property type="term" value="C:cytosol"/>
    <property type="evidence" value="ECO:0007669"/>
    <property type="project" value="TreeGrafter"/>
</dbReference>
<name>A0AAD3AUM1_FRATT</name>
<evidence type="ECO:0000256" key="4">
    <source>
        <dbReference type="ARBA" id="ARBA00022763"/>
    </source>
</evidence>
<dbReference type="Gene3D" id="3.30.420.110">
    <property type="entry name" value="MutS, connector domain"/>
    <property type="match status" value="1"/>
</dbReference>
<protein>
    <recommendedName>
        <fullName evidence="2 9">DNA mismatch repair protein MutS</fullName>
    </recommendedName>
</protein>
<proteinExistence type="inferred from homology"/>
<dbReference type="AlphaFoldDB" id="A0AAD3AUM1"/>
<dbReference type="GO" id="GO:0005524">
    <property type="term" value="F:ATP binding"/>
    <property type="evidence" value="ECO:0007669"/>
    <property type="project" value="UniProtKB-UniRule"/>
</dbReference>
<dbReference type="Gene3D" id="1.10.1420.10">
    <property type="match status" value="2"/>
</dbReference>
<dbReference type="InterPro" id="IPR007861">
    <property type="entry name" value="DNA_mismatch_repair_MutS_clamp"/>
</dbReference>
<evidence type="ECO:0000256" key="10">
    <source>
        <dbReference type="RuleBase" id="RU003756"/>
    </source>
</evidence>
<dbReference type="EMBL" id="JIDS01000002">
    <property type="protein sequence ID" value="EZK38980.1"/>
    <property type="molecule type" value="Genomic_DNA"/>
</dbReference>
<dbReference type="InterPro" id="IPR007695">
    <property type="entry name" value="DNA_mismatch_repair_MutS-lik_N"/>
</dbReference>
<sequence length="857" mass="97188">MLTKRFYNLAIMQDISNHTPMIQQYLKIKSQYQDILLFYRMGDFYELFFDDAKKAAELLDITLTARGKSNGESIPMAGVPYHAAEAYIAKIVKKGLSIAICEQTGDPNTSKGPVERQVTRIITPATVSEEAFLDNNQDSILVSIFEKNNKYYLAYTSYTQGKIYLVKTLTSLNELKNTVLKLSPQEIITNSRELAQQNPFKKPIKALEEWYYSNFEAKKYINDSLDTNIANNILNLYKNDQLTTIGSILSYLTNILKDTPRHITDISYEQEQDTLNIDINSRINLELDNNSKSSLLSIIGKCKTSLGSRLLKRYFSNPTRNLNILATRHSIINSLGENQHFLKIQDVLSYISDIERIISRVALGTVKPKDLVALRDSLEQLPILKKLLSEKNTPEITNINNRIHQLDELVTLLDKAIIENPPTTIRDGGVIKEGFDKELDELKSIKDNSYDFLIKFEELQKQKTGISTLKVGYNSVHGYYIELSKQHADKIPTEYVRRQTLKASERYITEELKNFEDKVLSSKEKALAREKLIYDTLLKKVIEYYKQIQETAASIAEIDVLANFAERAIKLKLSQPKFNNLAKLELKEVRHLAIEHNIDEPFIPNDTLLSKDTNTLQIITGPNMGGKSTYMRQVAQLIFLAYIGSFVPASYADICDIDTIYTRIGASDDISSGRSTFMVEMTETAYILNNASAKSLVIMDEIGRGTSTFDGLALAKACAEKFAQIGAFTLFATHYFELTELAKQYPNVCNIHFEAKEYKDNIYFMHKAVTGAAKKSYGIQVAKLAGISQDVLESAKQNLYNLEKKQQLTESTQVQAQFQLEPTTQNPLQQKLDAIDINTITPLEALNILFELKKTLI</sequence>
<dbReference type="InterPro" id="IPR017261">
    <property type="entry name" value="DNA_mismatch_repair_MutS/MSH"/>
</dbReference>
<keyword evidence="4 9" id="KW-0227">DNA damage</keyword>
<dbReference type="Gene3D" id="3.40.1170.10">
    <property type="entry name" value="DNA repair protein MutS, domain I"/>
    <property type="match status" value="1"/>
</dbReference>
<dbReference type="InterPro" id="IPR036678">
    <property type="entry name" value="MutS_con_dom_sf"/>
</dbReference>
<dbReference type="NCBIfam" id="TIGR01070">
    <property type="entry name" value="mutS1"/>
    <property type="match status" value="1"/>
</dbReference>
<dbReference type="InterPro" id="IPR000432">
    <property type="entry name" value="DNA_mismatch_repair_MutS_C"/>
</dbReference>
<dbReference type="InterPro" id="IPR027417">
    <property type="entry name" value="P-loop_NTPase"/>
</dbReference>
<reference evidence="12 13" key="1">
    <citation type="submission" date="2014-03" db="EMBL/GenBank/DDBJ databases">
        <title>The Genome Sequence of Francisella tularensis subsp. tularensis str. SCHU S4 substr. FSC043.</title>
        <authorList>
            <consortium name="The Broad Institute Genomics Platform"/>
            <consortium name="The Broad Institute Genome Sequencing Center for Infectious Disease"/>
            <person name="Chapman S.B."/>
            <person name="Guina T."/>
            <person name="Gelhaus C."/>
            <person name="Comer J."/>
            <person name="Sellati T."/>
            <person name="Sjostedt A."/>
            <person name="Young S.K."/>
            <person name="Zeng Q."/>
            <person name="Gargeya S."/>
            <person name="Abouelleil A."/>
            <person name="Alvarado L."/>
            <person name="Chapman S.B."/>
            <person name="Gainer-Dewar J."/>
            <person name="Goldberg J."/>
            <person name="Griggs A."/>
            <person name="Gujja S."/>
            <person name="Hansen M."/>
            <person name="Howarth C."/>
            <person name="Imamovic A."/>
            <person name="Larimer J."/>
            <person name="Murphy C."/>
            <person name="Naylor J."/>
            <person name="Pearson M."/>
            <person name="Poon T.W."/>
            <person name="Priest M."/>
            <person name="Roberts A."/>
            <person name="Saif S."/>
            <person name="Shea T."/>
            <person name="Sykes S."/>
            <person name="Wortman J."/>
            <person name="Nusbaum C."/>
            <person name="Birren B."/>
        </authorList>
    </citation>
    <scope>NUCLEOTIDE SEQUENCE [LARGE SCALE GENOMIC DNA]</scope>
    <source>
        <strain evidence="12 13">Schu S4</strain>
    </source>
</reference>
<dbReference type="GO" id="GO:0003684">
    <property type="term" value="F:damaged DNA binding"/>
    <property type="evidence" value="ECO:0007669"/>
    <property type="project" value="UniProtKB-UniRule"/>
</dbReference>
<feature type="domain" description="DNA mismatch repair proteins mutS family" evidence="11">
    <location>
        <begin position="695"/>
        <end position="711"/>
    </location>
</feature>
<dbReference type="Proteomes" id="UP000023806">
    <property type="component" value="Unassembled WGS sequence"/>
</dbReference>
<evidence type="ECO:0000256" key="1">
    <source>
        <dbReference type="ARBA" id="ARBA00006271"/>
    </source>
</evidence>
<dbReference type="NCBIfam" id="NF003810">
    <property type="entry name" value="PRK05399.1"/>
    <property type="match status" value="1"/>
</dbReference>
<dbReference type="FunFam" id="3.40.1170.10:FF:000001">
    <property type="entry name" value="DNA mismatch repair protein MutS"/>
    <property type="match status" value="1"/>
</dbReference>
<dbReference type="SUPFAM" id="SSF53150">
    <property type="entry name" value="DNA repair protein MutS, domain II"/>
    <property type="match status" value="1"/>
</dbReference>
<dbReference type="Pfam" id="PF01624">
    <property type="entry name" value="MutS_I"/>
    <property type="match status" value="1"/>
</dbReference>
<dbReference type="SUPFAM" id="SSF55271">
    <property type="entry name" value="DNA repair protein MutS, domain I"/>
    <property type="match status" value="1"/>
</dbReference>
<comment type="caution">
    <text evidence="12">The sequence shown here is derived from an EMBL/GenBank/DDBJ whole genome shotgun (WGS) entry which is preliminary data.</text>
</comment>
<keyword evidence="7 9" id="KW-0234">DNA repair</keyword>
<dbReference type="Pfam" id="PF00488">
    <property type="entry name" value="MutS_V"/>
    <property type="match status" value="1"/>
</dbReference>
<dbReference type="GO" id="GO:0006298">
    <property type="term" value="P:mismatch repair"/>
    <property type="evidence" value="ECO:0007669"/>
    <property type="project" value="UniProtKB-UniRule"/>
</dbReference>
<keyword evidence="5 9" id="KW-0067">ATP-binding</keyword>
<evidence type="ECO:0000256" key="5">
    <source>
        <dbReference type="ARBA" id="ARBA00022840"/>
    </source>
</evidence>
<dbReference type="FunFam" id="3.40.50.300:FF:000870">
    <property type="entry name" value="MutS protein homolog 4"/>
    <property type="match status" value="1"/>
</dbReference>
<dbReference type="GO" id="GO:0030983">
    <property type="term" value="F:mismatched DNA binding"/>
    <property type="evidence" value="ECO:0007669"/>
    <property type="project" value="InterPro"/>
</dbReference>
<evidence type="ECO:0000259" key="11">
    <source>
        <dbReference type="PROSITE" id="PS00486"/>
    </source>
</evidence>
<dbReference type="SUPFAM" id="SSF48334">
    <property type="entry name" value="DNA repair protein MutS, domain III"/>
    <property type="match status" value="1"/>
</dbReference>
<evidence type="ECO:0000313" key="13">
    <source>
        <dbReference type="Proteomes" id="UP000023806"/>
    </source>
</evidence>
<accession>A0AAD3AUM1</accession>
<evidence type="ECO:0000256" key="6">
    <source>
        <dbReference type="ARBA" id="ARBA00023125"/>
    </source>
</evidence>
<dbReference type="FunFam" id="1.10.1420.10:FF:000002">
    <property type="entry name" value="DNA mismatch repair protein MutS"/>
    <property type="match status" value="1"/>
</dbReference>
<dbReference type="InterPro" id="IPR036187">
    <property type="entry name" value="DNA_mismatch_repair_MutS_sf"/>
</dbReference>
<dbReference type="Pfam" id="PF05190">
    <property type="entry name" value="MutS_IV"/>
    <property type="match status" value="1"/>
</dbReference>
<dbReference type="PANTHER" id="PTHR11361:SF34">
    <property type="entry name" value="DNA MISMATCH REPAIR PROTEIN MSH1, MITOCHONDRIAL"/>
    <property type="match status" value="1"/>
</dbReference>
<dbReference type="InterPro" id="IPR007696">
    <property type="entry name" value="DNA_mismatch_repair_MutS_core"/>
</dbReference>